<name>A0A814ZMP7_9BILA</name>
<dbReference type="EMBL" id="CAJNOO010002202">
    <property type="protein sequence ID" value="CAF1245544.1"/>
    <property type="molecule type" value="Genomic_DNA"/>
</dbReference>
<keyword evidence="1" id="KW-0812">Transmembrane</keyword>
<keyword evidence="1" id="KW-1133">Transmembrane helix</keyword>
<gene>
    <name evidence="2" type="ORF">RFH988_LOCUS26899</name>
</gene>
<feature type="transmembrane region" description="Helical" evidence="1">
    <location>
        <begin position="194"/>
        <end position="213"/>
    </location>
</feature>
<organism evidence="2 3">
    <name type="scientific">Rotaria sordida</name>
    <dbReference type="NCBI Taxonomy" id="392033"/>
    <lineage>
        <taxon>Eukaryota</taxon>
        <taxon>Metazoa</taxon>
        <taxon>Spiralia</taxon>
        <taxon>Gnathifera</taxon>
        <taxon>Rotifera</taxon>
        <taxon>Eurotatoria</taxon>
        <taxon>Bdelloidea</taxon>
        <taxon>Philodinida</taxon>
        <taxon>Philodinidae</taxon>
        <taxon>Rotaria</taxon>
    </lineage>
</organism>
<evidence type="ECO:0000313" key="2">
    <source>
        <dbReference type="EMBL" id="CAF1245544.1"/>
    </source>
</evidence>
<sequence length="219" mass="26033">MKIFLPSQLDLFNGKQWEEYLRKTQITKFNFKFILSQNVILNENESILLDSFRSSFWLEEKHWYVAFSKNRWNRHYIEKSIYSISRFRPRCIHYAEITYPPLSTTLLDILQDIFYSKPINNLYLDFNKSIASSIYRFIHVNCVILIGPTLPSVNILNSIVDLSQVNELDISLTQNISIGQIHLLLEHTSRLNHLIMKNFISLFIPPFIYSFLYNQRMAI</sequence>
<protein>
    <submittedName>
        <fullName evidence="2">Uncharacterized protein</fullName>
    </submittedName>
</protein>
<reference evidence="2" key="1">
    <citation type="submission" date="2021-02" db="EMBL/GenBank/DDBJ databases">
        <authorList>
            <person name="Nowell W R."/>
        </authorList>
    </citation>
    <scope>NUCLEOTIDE SEQUENCE</scope>
</reference>
<dbReference type="AlphaFoldDB" id="A0A814ZMP7"/>
<proteinExistence type="predicted"/>
<evidence type="ECO:0000256" key="1">
    <source>
        <dbReference type="SAM" id="Phobius"/>
    </source>
</evidence>
<dbReference type="Proteomes" id="UP000663882">
    <property type="component" value="Unassembled WGS sequence"/>
</dbReference>
<comment type="caution">
    <text evidence="2">The sequence shown here is derived from an EMBL/GenBank/DDBJ whole genome shotgun (WGS) entry which is preliminary data.</text>
</comment>
<evidence type="ECO:0000313" key="3">
    <source>
        <dbReference type="Proteomes" id="UP000663882"/>
    </source>
</evidence>
<dbReference type="OrthoDB" id="9999691at2759"/>
<accession>A0A814ZMP7</accession>
<keyword evidence="1" id="KW-0472">Membrane</keyword>